<accession>A0ACA9LIB4</accession>
<evidence type="ECO:0000313" key="1">
    <source>
        <dbReference type="EMBL" id="CAG8531274.1"/>
    </source>
</evidence>
<keyword evidence="2" id="KW-1185">Reference proteome</keyword>
<gene>
    <name evidence="1" type="ORF">RPERSI_LOCUS3149</name>
</gene>
<reference evidence="1" key="1">
    <citation type="submission" date="2021-06" db="EMBL/GenBank/DDBJ databases">
        <authorList>
            <person name="Kallberg Y."/>
            <person name="Tangrot J."/>
            <person name="Rosling A."/>
        </authorList>
    </citation>
    <scope>NUCLEOTIDE SEQUENCE</scope>
    <source>
        <strain evidence="1">MA461A</strain>
    </source>
</reference>
<protein>
    <submittedName>
        <fullName evidence="1">28345_t:CDS:1</fullName>
    </submittedName>
</protein>
<dbReference type="Proteomes" id="UP000789920">
    <property type="component" value="Unassembled WGS sequence"/>
</dbReference>
<organism evidence="1 2">
    <name type="scientific">Racocetra persica</name>
    <dbReference type="NCBI Taxonomy" id="160502"/>
    <lineage>
        <taxon>Eukaryota</taxon>
        <taxon>Fungi</taxon>
        <taxon>Fungi incertae sedis</taxon>
        <taxon>Mucoromycota</taxon>
        <taxon>Glomeromycotina</taxon>
        <taxon>Glomeromycetes</taxon>
        <taxon>Diversisporales</taxon>
        <taxon>Gigasporaceae</taxon>
        <taxon>Racocetra</taxon>
    </lineage>
</organism>
<proteinExistence type="predicted"/>
<comment type="caution">
    <text evidence="1">The sequence shown here is derived from an EMBL/GenBank/DDBJ whole genome shotgun (WGS) entry which is preliminary data.</text>
</comment>
<name>A0ACA9LIB4_9GLOM</name>
<evidence type="ECO:0000313" key="2">
    <source>
        <dbReference type="Proteomes" id="UP000789920"/>
    </source>
</evidence>
<sequence>MYSFLIKNTKSELNYIDPNFCQENFLSIFNKIASSIKDGTDLFSEDDLSSVLEELTEDNATDSSEELEDLVSKNSLNLEVKNFISLSFKLKSNELLNMSEDIIHGNKNFDINDLISGSDE</sequence>
<dbReference type="EMBL" id="CAJVQC010003721">
    <property type="protein sequence ID" value="CAG8531274.1"/>
    <property type="molecule type" value="Genomic_DNA"/>
</dbReference>